<feature type="compositionally biased region" description="Acidic residues" evidence="1">
    <location>
        <begin position="335"/>
        <end position="344"/>
    </location>
</feature>
<evidence type="ECO:0000313" key="5">
    <source>
        <dbReference type="Proteomes" id="UP000308730"/>
    </source>
</evidence>
<name>A0A4S4N0D1_9APHY</name>
<feature type="region of interest" description="Disordered" evidence="1">
    <location>
        <begin position="302"/>
        <end position="356"/>
    </location>
</feature>
<feature type="signal peptide" evidence="3">
    <location>
        <begin position="1"/>
        <end position="21"/>
    </location>
</feature>
<comment type="caution">
    <text evidence="4">The sequence shown here is derived from an EMBL/GenBank/DDBJ whole genome shotgun (WGS) entry which is preliminary data.</text>
</comment>
<dbReference type="AlphaFoldDB" id="A0A4S4N0D1"/>
<evidence type="ECO:0000256" key="1">
    <source>
        <dbReference type="SAM" id="MobiDB-lite"/>
    </source>
</evidence>
<protein>
    <submittedName>
        <fullName evidence="4">Uncharacterized protein</fullName>
    </submittedName>
</protein>
<keyword evidence="3" id="KW-0732">Signal</keyword>
<dbReference type="Proteomes" id="UP000308730">
    <property type="component" value="Unassembled WGS sequence"/>
</dbReference>
<keyword evidence="2" id="KW-1133">Transmembrane helix</keyword>
<keyword evidence="2" id="KW-0472">Membrane</keyword>
<evidence type="ECO:0000313" key="4">
    <source>
        <dbReference type="EMBL" id="THH32302.1"/>
    </source>
</evidence>
<feature type="compositionally biased region" description="Polar residues" evidence="1">
    <location>
        <begin position="303"/>
        <end position="325"/>
    </location>
</feature>
<feature type="compositionally biased region" description="Basic and acidic residues" evidence="1">
    <location>
        <begin position="345"/>
        <end position="356"/>
    </location>
</feature>
<dbReference type="OrthoDB" id="195231at2759"/>
<feature type="chain" id="PRO_5020891040" evidence="3">
    <location>
        <begin position="22"/>
        <end position="356"/>
    </location>
</feature>
<reference evidence="4 5" key="1">
    <citation type="submission" date="2019-02" db="EMBL/GenBank/DDBJ databases">
        <title>Genome sequencing of the rare red list fungi Antrodiella citrinella (Flaviporus citrinellus).</title>
        <authorList>
            <person name="Buettner E."/>
            <person name="Kellner H."/>
        </authorList>
    </citation>
    <scope>NUCLEOTIDE SEQUENCE [LARGE SCALE GENOMIC DNA]</scope>
    <source>
        <strain evidence="4 5">DSM 108506</strain>
    </source>
</reference>
<feature type="transmembrane region" description="Helical" evidence="2">
    <location>
        <begin position="230"/>
        <end position="253"/>
    </location>
</feature>
<sequence>MVFFPLTLLFFSLGFQDAVYAVEGNQTCSQSDQRLQLGTYQFTSDCDAMWFCNSTQICDWKTCRRDEFPFGYWTNVTVPPRCPRGQFCPDEEDACQDLLPVGSPCQFNRDDECEAPPNFKDLADTTGFGLNVNGSVCLNNICMWANGTAGASCTVENTAYTVYTLTSEFIDIVSRDDCKVGLYCDASQKQCLTQKDIGVTCTGDKECSSFNCNANGVCDKTADAPVHVGFWVYIVVGIAIFGGMIATLIGMFFMHRKQREADREKRLQYWREQNAFRQNIIQMQETARNSLMSLPLGPGGGNSQHNSMYGSDESQIPLTGGSKSSGLRHYVSDDGFYDQDEDDGVVMRDRKDPSRF</sequence>
<accession>A0A4S4N0D1</accession>
<proteinExistence type="predicted"/>
<keyword evidence="2" id="KW-0812">Transmembrane</keyword>
<evidence type="ECO:0000256" key="3">
    <source>
        <dbReference type="SAM" id="SignalP"/>
    </source>
</evidence>
<evidence type="ECO:0000256" key="2">
    <source>
        <dbReference type="SAM" id="Phobius"/>
    </source>
</evidence>
<gene>
    <name evidence="4" type="ORF">EUX98_g1895</name>
</gene>
<keyword evidence="5" id="KW-1185">Reference proteome</keyword>
<organism evidence="4 5">
    <name type="scientific">Antrodiella citrinella</name>
    <dbReference type="NCBI Taxonomy" id="2447956"/>
    <lineage>
        <taxon>Eukaryota</taxon>
        <taxon>Fungi</taxon>
        <taxon>Dikarya</taxon>
        <taxon>Basidiomycota</taxon>
        <taxon>Agaricomycotina</taxon>
        <taxon>Agaricomycetes</taxon>
        <taxon>Polyporales</taxon>
        <taxon>Steccherinaceae</taxon>
        <taxon>Antrodiella</taxon>
    </lineage>
</organism>
<dbReference type="EMBL" id="SGPM01000025">
    <property type="protein sequence ID" value="THH32302.1"/>
    <property type="molecule type" value="Genomic_DNA"/>
</dbReference>